<accession>A0AAW1UA53</accession>
<dbReference type="AlphaFoldDB" id="A0AAW1UA53"/>
<evidence type="ECO:0000313" key="2">
    <source>
        <dbReference type="Proteomes" id="UP001431783"/>
    </source>
</evidence>
<comment type="caution">
    <text evidence="1">The sequence shown here is derived from an EMBL/GenBank/DDBJ whole genome shotgun (WGS) entry which is preliminary data.</text>
</comment>
<dbReference type="Proteomes" id="UP001431783">
    <property type="component" value="Unassembled WGS sequence"/>
</dbReference>
<proteinExistence type="predicted"/>
<protein>
    <submittedName>
        <fullName evidence="1">Uncharacterized protein</fullName>
    </submittedName>
</protein>
<organism evidence="1 2">
    <name type="scientific">Henosepilachna vigintioctopunctata</name>
    <dbReference type="NCBI Taxonomy" id="420089"/>
    <lineage>
        <taxon>Eukaryota</taxon>
        <taxon>Metazoa</taxon>
        <taxon>Ecdysozoa</taxon>
        <taxon>Arthropoda</taxon>
        <taxon>Hexapoda</taxon>
        <taxon>Insecta</taxon>
        <taxon>Pterygota</taxon>
        <taxon>Neoptera</taxon>
        <taxon>Endopterygota</taxon>
        <taxon>Coleoptera</taxon>
        <taxon>Polyphaga</taxon>
        <taxon>Cucujiformia</taxon>
        <taxon>Coccinelloidea</taxon>
        <taxon>Coccinellidae</taxon>
        <taxon>Epilachninae</taxon>
        <taxon>Epilachnini</taxon>
        <taxon>Henosepilachna</taxon>
    </lineage>
</organism>
<gene>
    <name evidence="1" type="ORF">WA026_018599</name>
</gene>
<name>A0AAW1UA53_9CUCU</name>
<dbReference type="EMBL" id="JARQZJ010000042">
    <property type="protein sequence ID" value="KAK9877488.1"/>
    <property type="molecule type" value="Genomic_DNA"/>
</dbReference>
<keyword evidence="2" id="KW-1185">Reference proteome</keyword>
<sequence>MKKVFSLYHRPNQVKNLCVNGCTRMVVQSALIISDVYYHSRRKLRRKTAIDDIAVKPITQFPVSLAEEVSEFICVLQIFWSHLSMRKTYIMV</sequence>
<reference evidence="1 2" key="1">
    <citation type="submission" date="2023-03" db="EMBL/GenBank/DDBJ databases">
        <title>Genome insight into feeding habits of ladybird beetles.</title>
        <authorList>
            <person name="Li H.-S."/>
            <person name="Huang Y.-H."/>
            <person name="Pang H."/>
        </authorList>
    </citation>
    <scope>NUCLEOTIDE SEQUENCE [LARGE SCALE GENOMIC DNA]</scope>
    <source>
        <strain evidence="1">SYSU_2023b</strain>
        <tissue evidence="1">Whole body</tissue>
    </source>
</reference>
<evidence type="ECO:0000313" key="1">
    <source>
        <dbReference type="EMBL" id="KAK9877488.1"/>
    </source>
</evidence>